<keyword evidence="1" id="KW-0472">Membrane</keyword>
<accession>A0A8J4WQS2</accession>
<feature type="non-terminal residue" evidence="3">
    <location>
        <position position="1"/>
    </location>
</feature>
<dbReference type="AlphaFoldDB" id="A0A8J4WQS2"/>
<keyword evidence="4" id="KW-1185">Reference proteome</keyword>
<evidence type="ECO:0000259" key="2">
    <source>
        <dbReference type="SMART" id="SM00409"/>
    </source>
</evidence>
<dbReference type="InterPro" id="IPR003599">
    <property type="entry name" value="Ig_sub"/>
</dbReference>
<comment type="caution">
    <text evidence="3">The sequence shown here is derived from an EMBL/GenBank/DDBJ whole genome shotgun (WGS) entry which is preliminary data.</text>
</comment>
<feature type="non-terminal residue" evidence="3">
    <location>
        <position position="162"/>
    </location>
</feature>
<dbReference type="SUPFAM" id="SSF48726">
    <property type="entry name" value="Immunoglobulin"/>
    <property type="match status" value="1"/>
</dbReference>
<dbReference type="Gene3D" id="2.60.40.10">
    <property type="entry name" value="Immunoglobulins"/>
    <property type="match status" value="1"/>
</dbReference>
<dbReference type="SMART" id="SM00409">
    <property type="entry name" value="IG"/>
    <property type="match status" value="1"/>
</dbReference>
<feature type="domain" description="Immunoglobulin" evidence="2">
    <location>
        <begin position="9"/>
        <end position="106"/>
    </location>
</feature>
<protein>
    <submittedName>
        <fullName evidence="3">SLAM family member 8-like</fullName>
    </submittedName>
</protein>
<dbReference type="InterPro" id="IPR013783">
    <property type="entry name" value="Ig-like_fold"/>
</dbReference>
<organism evidence="3 4">
    <name type="scientific">Clarias magur</name>
    <name type="common">Asian catfish</name>
    <name type="synonym">Macropteronotus magur</name>
    <dbReference type="NCBI Taxonomy" id="1594786"/>
    <lineage>
        <taxon>Eukaryota</taxon>
        <taxon>Metazoa</taxon>
        <taxon>Chordata</taxon>
        <taxon>Craniata</taxon>
        <taxon>Vertebrata</taxon>
        <taxon>Euteleostomi</taxon>
        <taxon>Actinopterygii</taxon>
        <taxon>Neopterygii</taxon>
        <taxon>Teleostei</taxon>
        <taxon>Ostariophysi</taxon>
        <taxon>Siluriformes</taxon>
        <taxon>Clariidae</taxon>
        <taxon>Clarias</taxon>
    </lineage>
</organism>
<proteinExistence type="predicted"/>
<keyword evidence="1" id="KW-1133">Transmembrane helix</keyword>
<dbReference type="OrthoDB" id="9835793at2759"/>
<sequence length="162" mass="17650">VCAVLADTNEEMVFKVGSSLNLTVKSQNESVSFVNWNFNEIRFADYFPGHNYTFEESQFSGRLKALHDIIGITIQDLQPQDAGTFSVVAVGAHGQSTTQNIKVHIQKDSLMYVWIAVAGGVTFILVISMIVAITCCQKTQKDGGDAGNTVYADVNPVNGKKD</sequence>
<evidence type="ECO:0000313" key="3">
    <source>
        <dbReference type="EMBL" id="KAF5884705.1"/>
    </source>
</evidence>
<evidence type="ECO:0000256" key="1">
    <source>
        <dbReference type="SAM" id="Phobius"/>
    </source>
</evidence>
<evidence type="ECO:0000313" key="4">
    <source>
        <dbReference type="Proteomes" id="UP000727407"/>
    </source>
</evidence>
<dbReference type="InterPro" id="IPR036179">
    <property type="entry name" value="Ig-like_dom_sf"/>
</dbReference>
<feature type="transmembrane region" description="Helical" evidence="1">
    <location>
        <begin position="110"/>
        <end position="133"/>
    </location>
</feature>
<dbReference type="EMBL" id="QNUK01001287">
    <property type="protein sequence ID" value="KAF5884705.1"/>
    <property type="molecule type" value="Genomic_DNA"/>
</dbReference>
<reference evidence="3" key="1">
    <citation type="submission" date="2020-07" db="EMBL/GenBank/DDBJ databases">
        <title>Clarias magur genome sequencing, assembly and annotation.</title>
        <authorList>
            <person name="Kushwaha B."/>
            <person name="Kumar R."/>
            <person name="Das P."/>
            <person name="Joshi C.G."/>
            <person name="Kumar D."/>
            <person name="Nagpure N.S."/>
            <person name="Pandey M."/>
            <person name="Agarwal S."/>
            <person name="Srivastava S."/>
            <person name="Singh M."/>
            <person name="Sahoo L."/>
            <person name="Jayasankar P."/>
            <person name="Meher P.K."/>
            <person name="Koringa P.G."/>
            <person name="Iquebal M.A."/>
            <person name="Das S.P."/>
            <person name="Bit A."/>
            <person name="Patnaik S."/>
            <person name="Patel N."/>
            <person name="Shah T.M."/>
            <person name="Hinsu A."/>
            <person name="Jena J.K."/>
        </authorList>
    </citation>
    <scope>NUCLEOTIDE SEQUENCE</scope>
    <source>
        <strain evidence="3">CIFAMagur01</strain>
        <tissue evidence="3">Testis</tissue>
    </source>
</reference>
<name>A0A8J4WQS2_CLAMG</name>
<keyword evidence="1" id="KW-0812">Transmembrane</keyword>
<gene>
    <name evidence="3" type="ORF">DAT39_022822</name>
</gene>
<dbReference type="Proteomes" id="UP000727407">
    <property type="component" value="Unassembled WGS sequence"/>
</dbReference>